<dbReference type="Proteomes" id="UP001408356">
    <property type="component" value="Unassembled WGS sequence"/>
</dbReference>
<feature type="region of interest" description="Disordered" evidence="1">
    <location>
        <begin position="1"/>
        <end position="23"/>
    </location>
</feature>
<keyword evidence="3" id="KW-1185">Reference proteome</keyword>
<name>A0ABR2VBH2_9PEZI</name>
<evidence type="ECO:0000313" key="2">
    <source>
        <dbReference type="EMBL" id="KAK9424255.1"/>
    </source>
</evidence>
<comment type="caution">
    <text evidence="2">The sequence shown here is derived from an EMBL/GenBank/DDBJ whole genome shotgun (WGS) entry which is preliminary data.</text>
</comment>
<feature type="region of interest" description="Disordered" evidence="1">
    <location>
        <begin position="259"/>
        <end position="287"/>
    </location>
</feature>
<organism evidence="2 3">
    <name type="scientific">Seiridium unicorne</name>
    <dbReference type="NCBI Taxonomy" id="138068"/>
    <lineage>
        <taxon>Eukaryota</taxon>
        <taxon>Fungi</taxon>
        <taxon>Dikarya</taxon>
        <taxon>Ascomycota</taxon>
        <taxon>Pezizomycotina</taxon>
        <taxon>Sordariomycetes</taxon>
        <taxon>Xylariomycetidae</taxon>
        <taxon>Amphisphaeriales</taxon>
        <taxon>Sporocadaceae</taxon>
        <taxon>Seiridium</taxon>
    </lineage>
</organism>
<accession>A0ABR2VBH2</accession>
<gene>
    <name evidence="2" type="ORF">SUNI508_03743</name>
</gene>
<feature type="compositionally biased region" description="Basic and acidic residues" evidence="1">
    <location>
        <begin position="407"/>
        <end position="417"/>
    </location>
</feature>
<dbReference type="EMBL" id="JARVKF010000046">
    <property type="protein sequence ID" value="KAK9424255.1"/>
    <property type="molecule type" value="Genomic_DNA"/>
</dbReference>
<proteinExistence type="predicted"/>
<sequence length="441" mass="50906">MSPAHTTSNQGLETLENEKLEQPAMTPICTGQAGEDVNMDALLGPEHPTEAQRPKKRKHGDIEPIVDVWVDYTGERWAEGWAEKAANQASIRQPAKTGWHRKGQSHGTESIEDPCIGWVEWPSWADPGNLVYIGEDNVLEQIAAHENIVRQVCKHIKCTSAVIRKELHTTTRKGCDVFLDKPHLTVEFGLTKDRADWNAHLEVSFQEVEPQNIQGKRKPKPVMLQGDKPYMPIEKIKNLMPTSLLGLENISNVLHRVRKQLRPIKGSKKSKQSSDMDMTDDQKQPKQPVWIDFDFQVDNFGPNLDYRTMYDDVFVPKKLHIQEPRSSKSASPSRKPAQDASSSHAPKSRWDEDRYYRYSYQEHDRAQNSRSQDRRRPLNTGLRDERNRSRHHSSFQPRSSVALGRGDYYRPGRDSMHDTYVPNYFHHELTIRKRPRVDDRQ</sequence>
<feature type="compositionally biased region" description="Polar residues" evidence="1">
    <location>
        <begin position="1"/>
        <end position="12"/>
    </location>
</feature>
<feature type="region of interest" description="Disordered" evidence="1">
    <location>
        <begin position="321"/>
        <end position="420"/>
    </location>
</feature>
<protein>
    <submittedName>
        <fullName evidence="2">Uncharacterized protein</fullName>
    </submittedName>
</protein>
<feature type="region of interest" description="Disordered" evidence="1">
    <location>
        <begin position="89"/>
        <end position="108"/>
    </location>
</feature>
<reference evidence="2 3" key="1">
    <citation type="journal article" date="2024" name="J. Plant Pathol.">
        <title>Sequence and assembly of the genome of Seiridium unicorne, isolate CBS 538.82, causal agent of cypress canker disease.</title>
        <authorList>
            <person name="Scali E."/>
            <person name="Rocca G.D."/>
            <person name="Danti R."/>
            <person name="Garbelotto M."/>
            <person name="Barberini S."/>
            <person name="Baroncelli R."/>
            <person name="Emiliani G."/>
        </authorList>
    </citation>
    <scope>NUCLEOTIDE SEQUENCE [LARGE SCALE GENOMIC DNA]</scope>
    <source>
        <strain evidence="2 3">BM-138-508</strain>
    </source>
</reference>
<evidence type="ECO:0000313" key="3">
    <source>
        <dbReference type="Proteomes" id="UP001408356"/>
    </source>
</evidence>
<feature type="compositionally biased region" description="Basic residues" evidence="1">
    <location>
        <begin position="259"/>
        <end position="271"/>
    </location>
</feature>
<feature type="region of interest" description="Disordered" evidence="1">
    <location>
        <begin position="39"/>
        <end position="59"/>
    </location>
</feature>
<evidence type="ECO:0000256" key="1">
    <source>
        <dbReference type="SAM" id="MobiDB-lite"/>
    </source>
</evidence>
<feature type="compositionally biased region" description="Basic and acidic residues" evidence="1">
    <location>
        <begin position="348"/>
        <end position="387"/>
    </location>
</feature>